<dbReference type="RefSeq" id="WP_243551000.1">
    <property type="nucleotide sequence ID" value="NZ_CP094532.1"/>
</dbReference>
<organism evidence="2 3">
    <name type="scientific">Chryseobacterium suipulveris</name>
    <dbReference type="NCBI Taxonomy" id="2929800"/>
    <lineage>
        <taxon>Bacteria</taxon>
        <taxon>Pseudomonadati</taxon>
        <taxon>Bacteroidota</taxon>
        <taxon>Flavobacteriia</taxon>
        <taxon>Flavobacteriales</taxon>
        <taxon>Weeksellaceae</taxon>
        <taxon>Chryseobacterium group</taxon>
        <taxon>Chryseobacterium</taxon>
    </lineage>
</organism>
<keyword evidence="3" id="KW-1185">Reference proteome</keyword>
<proteinExistence type="predicted"/>
<dbReference type="Proteomes" id="UP000831460">
    <property type="component" value="Chromosome"/>
</dbReference>
<dbReference type="SUPFAM" id="SSF56925">
    <property type="entry name" value="OMPA-like"/>
    <property type="match status" value="1"/>
</dbReference>
<accession>A0ABY4BZW6</accession>
<dbReference type="EMBL" id="CP094532">
    <property type="protein sequence ID" value="UOE42055.1"/>
    <property type="molecule type" value="Genomic_DNA"/>
</dbReference>
<feature type="signal peptide" evidence="1">
    <location>
        <begin position="1"/>
        <end position="21"/>
    </location>
</feature>
<protein>
    <submittedName>
        <fullName evidence="2">Porin family protein</fullName>
    </submittedName>
</protein>
<evidence type="ECO:0000313" key="2">
    <source>
        <dbReference type="EMBL" id="UOE42055.1"/>
    </source>
</evidence>
<evidence type="ECO:0000256" key="1">
    <source>
        <dbReference type="SAM" id="SignalP"/>
    </source>
</evidence>
<gene>
    <name evidence="2" type="ORF">MTP09_05315</name>
</gene>
<name>A0ABY4BZW6_9FLAO</name>
<evidence type="ECO:0000313" key="3">
    <source>
        <dbReference type="Proteomes" id="UP000831460"/>
    </source>
</evidence>
<reference evidence="2 3" key="1">
    <citation type="submission" date="2022-03" db="EMBL/GenBank/DDBJ databases">
        <title>Chryseobacterium sp. isolated from particulate matters in swine house.</title>
        <authorList>
            <person name="Won M."/>
            <person name="Kim S.-J."/>
            <person name="Kwon S.-W."/>
        </authorList>
    </citation>
    <scope>NUCLEOTIDE SEQUENCE [LARGE SCALE GENOMIC DNA]</scope>
    <source>
        <strain evidence="2 3">SC2-2</strain>
    </source>
</reference>
<sequence>MKNAILAAALLVSAVSFGQRAQKGEFQLNAGVALPSHYSDNVGLYAGFDYGIHKDITLGAEARFGGKDYGNNWNGRWFGIGINGNYHFNSLIGIPNNWDFYAGPTIGFNTFTWKDKNNNFAEPYKSNVAISAQVGGRYFITNNFALNAEANAGDLFNGGKFGITYKF</sequence>
<dbReference type="InterPro" id="IPR011250">
    <property type="entry name" value="OMP/PagP_B-barrel"/>
</dbReference>
<feature type="chain" id="PRO_5047114953" evidence="1">
    <location>
        <begin position="22"/>
        <end position="167"/>
    </location>
</feature>
<dbReference type="Gene3D" id="2.40.160.20">
    <property type="match status" value="1"/>
</dbReference>
<keyword evidence="1" id="KW-0732">Signal</keyword>